<proteinExistence type="predicted"/>
<accession>A0ABR2QR71</accession>
<evidence type="ECO:0000313" key="2">
    <source>
        <dbReference type="EMBL" id="KAK9003178.1"/>
    </source>
</evidence>
<organism evidence="2 3">
    <name type="scientific">Hibiscus sabdariffa</name>
    <name type="common">roselle</name>
    <dbReference type="NCBI Taxonomy" id="183260"/>
    <lineage>
        <taxon>Eukaryota</taxon>
        <taxon>Viridiplantae</taxon>
        <taxon>Streptophyta</taxon>
        <taxon>Embryophyta</taxon>
        <taxon>Tracheophyta</taxon>
        <taxon>Spermatophyta</taxon>
        <taxon>Magnoliopsida</taxon>
        <taxon>eudicotyledons</taxon>
        <taxon>Gunneridae</taxon>
        <taxon>Pentapetalae</taxon>
        <taxon>rosids</taxon>
        <taxon>malvids</taxon>
        <taxon>Malvales</taxon>
        <taxon>Malvaceae</taxon>
        <taxon>Malvoideae</taxon>
        <taxon>Hibiscus</taxon>
    </lineage>
</organism>
<dbReference type="EMBL" id="JBBPBN010000034">
    <property type="protein sequence ID" value="KAK9003178.1"/>
    <property type="molecule type" value="Genomic_DNA"/>
</dbReference>
<comment type="caution">
    <text evidence="2">The sequence shown here is derived from an EMBL/GenBank/DDBJ whole genome shotgun (WGS) entry which is preliminary data.</text>
</comment>
<feature type="region of interest" description="Disordered" evidence="1">
    <location>
        <begin position="1"/>
        <end position="20"/>
    </location>
</feature>
<keyword evidence="3" id="KW-1185">Reference proteome</keyword>
<gene>
    <name evidence="2" type="ORF">V6N11_060744</name>
</gene>
<evidence type="ECO:0000256" key="1">
    <source>
        <dbReference type="SAM" id="MobiDB-lite"/>
    </source>
</evidence>
<sequence length="129" mass="14469">MAEEHSNVEEQEGMASHIKGPVETLNLEKKMYINIVASGAHPAGTSAHQPVNLGDNFEHKVSDLSMMDEVEKRIMGDMEKAYEEKFRYLEEKLRAIQGESSQGNDASELSLVTYLVLPPKFKVPDFCQV</sequence>
<name>A0ABR2QR71_9ROSI</name>
<protein>
    <submittedName>
        <fullName evidence="2">Uncharacterized protein</fullName>
    </submittedName>
</protein>
<evidence type="ECO:0000313" key="3">
    <source>
        <dbReference type="Proteomes" id="UP001396334"/>
    </source>
</evidence>
<reference evidence="2 3" key="1">
    <citation type="journal article" date="2024" name="G3 (Bethesda)">
        <title>Genome assembly of Hibiscus sabdariffa L. provides insights into metabolisms of medicinal natural products.</title>
        <authorList>
            <person name="Kim T."/>
        </authorList>
    </citation>
    <scope>NUCLEOTIDE SEQUENCE [LARGE SCALE GENOMIC DNA]</scope>
    <source>
        <strain evidence="2">TK-2024</strain>
        <tissue evidence="2">Old leaves</tissue>
    </source>
</reference>
<dbReference type="Proteomes" id="UP001396334">
    <property type="component" value="Unassembled WGS sequence"/>
</dbReference>